<organism evidence="1 2">
    <name type="scientific">bacterium (Candidatus Blackallbacteria) CG17_big_fil_post_rev_8_21_14_2_50_48_46</name>
    <dbReference type="NCBI Taxonomy" id="2014261"/>
    <lineage>
        <taxon>Bacteria</taxon>
        <taxon>Candidatus Blackallbacteria</taxon>
    </lineage>
</organism>
<evidence type="ECO:0000313" key="2">
    <source>
        <dbReference type="Proteomes" id="UP000231019"/>
    </source>
</evidence>
<protein>
    <submittedName>
        <fullName evidence="1">Uncharacterized protein</fullName>
    </submittedName>
</protein>
<name>A0A2M7G917_9BACT</name>
<evidence type="ECO:0000313" key="1">
    <source>
        <dbReference type="EMBL" id="PIW18612.1"/>
    </source>
</evidence>
<dbReference type="EMBL" id="PFFQ01000012">
    <property type="protein sequence ID" value="PIW18612.1"/>
    <property type="molecule type" value="Genomic_DNA"/>
</dbReference>
<dbReference type="Proteomes" id="UP000231019">
    <property type="component" value="Unassembled WGS sequence"/>
</dbReference>
<accession>A0A2M7G917</accession>
<sequence length="542" mass="61989">MKPSLSTWEQANIQRAKGILRRLWEASGIQQKALLKALEERGIPLKKTTLSMWLTVNGNFIRPKQEALQPLVEMFTPDLQAEQRQEILDELEALLGYGSTVLETSEMLRNRLSIQLDESMRKTLDTQEAHLRDHVDHLEAILTEIEPRLFEYHKGAPVVRVQAEEKHLIKDLLGIDSLQQARQYKIKGGDYEIPLTRVQSLDTVTRLVNSMNEGIRVLRAYIERKLLQEGALELDTYPRVEDFVSYAWEIADRLLYHNRLCRSVPALRRTLLRMMATCWGVRYLMQGQEGPVSSVEFQNILQLKGLSNPAEVACPVAVFMGLLARQMLKLYRGQTVHKGLNLALQAREMLQTHLPALPTEQEVFYYKKELANLCYDTASLLLWHRERIPSLDASFQSLMQDAFRAYTEVLSTVNLFHAGLSEQRANHLRCFNLISLCWTQPDLMFCMCEINKLSPGMQLNESYWTLQLARAVACSVLAYRADQKTQSETFKEAASRFVLQAALVPGLEQALRTELREDFILHKTLGPNFLGGSPTLSEVIGF</sequence>
<reference evidence="1 2" key="1">
    <citation type="submission" date="2017-09" db="EMBL/GenBank/DDBJ databases">
        <title>Depth-based differentiation of microbial function through sediment-hosted aquifers and enrichment of novel symbionts in the deep terrestrial subsurface.</title>
        <authorList>
            <person name="Probst A.J."/>
            <person name="Ladd B."/>
            <person name="Jarett J.K."/>
            <person name="Geller-Mcgrath D.E."/>
            <person name="Sieber C.M."/>
            <person name="Emerson J.B."/>
            <person name="Anantharaman K."/>
            <person name="Thomas B.C."/>
            <person name="Malmstrom R."/>
            <person name="Stieglmeier M."/>
            <person name="Klingl A."/>
            <person name="Woyke T."/>
            <person name="Ryan C.M."/>
            <person name="Banfield J.F."/>
        </authorList>
    </citation>
    <scope>NUCLEOTIDE SEQUENCE [LARGE SCALE GENOMIC DNA]</scope>
    <source>
        <strain evidence="1">CG17_big_fil_post_rev_8_21_14_2_50_48_46</strain>
    </source>
</reference>
<dbReference type="AlphaFoldDB" id="A0A2M7G917"/>
<gene>
    <name evidence="1" type="ORF">COW36_04790</name>
</gene>
<proteinExistence type="predicted"/>
<comment type="caution">
    <text evidence="1">The sequence shown here is derived from an EMBL/GenBank/DDBJ whole genome shotgun (WGS) entry which is preliminary data.</text>
</comment>